<dbReference type="InterPro" id="IPR018708">
    <property type="entry name" value="DUF2225"/>
</dbReference>
<dbReference type="Proteomes" id="UP000008544">
    <property type="component" value="Chromosome"/>
</dbReference>
<evidence type="ECO:0000313" key="2">
    <source>
        <dbReference type="Proteomes" id="UP000008544"/>
    </source>
</evidence>
<dbReference type="STRING" id="477974.Daud_0283"/>
<organism evidence="1 2">
    <name type="scientific">Desulforudis audaxviator (strain MP104C)</name>
    <dbReference type="NCBI Taxonomy" id="477974"/>
    <lineage>
        <taxon>Bacteria</taxon>
        <taxon>Bacillati</taxon>
        <taxon>Bacillota</taxon>
        <taxon>Clostridia</taxon>
        <taxon>Thermoanaerobacterales</taxon>
        <taxon>Candidatus Desulforudaceae</taxon>
        <taxon>Candidatus Desulforudis</taxon>
    </lineage>
</organism>
<evidence type="ECO:0000313" key="1">
    <source>
        <dbReference type="EMBL" id="ACA58844.1"/>
    </source>
</evidence>
<reference evidence="2" key="1">
    <citation type="submission" date="2007-10" db="EMBL/GenBank/DDBJ databases">
        <title>Complete sequence of chromosome of Desulforudis audaxviator MP104C.</title>
        <authorList>
            <person name="Copeland A."/>
            <person name="Lucas S."/>
            <person name="Lapidus A."/>
            <person name="Barry K."/>
            <person name="Glavina del Rio T."/>
            <person name="Dalin E."/>
            <person name="Tice H."/>
            <person name="Bruce D."/>
            <person name="Pitluck S."/>
            <person name="Lowry S.R."/>
            <person name="Larimer F."/>
            <person name="Land M.L."/>
            <person name="Hauser L."/>
            <person name="Kyrpides N."/>
            <person name="Ivanova N.N."/>
            <person name="Richardson P."/>
        </authorList>
    </citation>
    <scope>NUCLEOTIDE SEQUENCE [LARGE SCALE GENOMIC DNA]</scope>
    <source>
        <strain evidence="2">MP104C</strain>
    </source>
</reference>
<dbReference type="KEGG" id="dau:Daud_0283"/>
<gene>
    <name evidence="1" type="ordered locus">Daud_0283</name>
</gene>
<protein>
    <recommendedName>
        <fullName evidence="3">DUF2225 domain-containing protein</fullName>
    </recommendedName>
</protein>
<dbReference type="EMBL" id="CP000860">
    <property type="protein sequence ID" value="ACA58844.1"/>
    <property type="molecule type" value="Genomic_DNA"/>
</dbReference>
<accession>B1I130</accession>
<dbReference type="eggNOG" id="COG1655">
    <property type="taxonomic scope" value="Bacteria"/>
</dbReference>
<dbReference type="AlphaFoldDB" id="B1I130"/>
<sequence>MIKSPVPCRLLCSECLATFPAEVMEMTGTGGWLESDLCYQSHGTFPYPYLVAVCPCCGWAAYIRDFEKLAYLPRYSGGIMAKALRDYLREDRLRFPGSKKYSLAAASYARAGAPPVFIGDLHLRAVWCARQERSPEVEDHHLEAALLWFERAQAGGLSGFEAARAAYLLGELNRRLSRFDEAVRWFNRVDPAPVWLRSWAERMCLLAREKNFVLQVL</sequence>
<keyword evidence="2" id="KW-1185">Reference proteome</keyword>
<dbReference type="RefSeq" id="WP_012301436.1">
    <property type="nucleotide sequence ID" value="NC_010424.1"/>
</dbReference>
<reference evidence="1 2" key="2">
    <citation type="journal article" date="2008" name="Science">
        <title>Environmental genomics reveals a single-species ecosystem deep within Earth.</title>
        <authorList>
            <person name="Chivian D."/>
            <person name="Brodie E.L."/>
            <person name="Alm E.J."/>
            <person name="Culley D.E."/>
            <person name="Dehal P.S."/>
            <person name="Desantis T.Z."/>
            <person name="Gihring T.M."/>
            <person name="Lapidus A."/>
            <person name="Lin L.H."/>
            <person name="Lowry S.R."/>
            <person name="Moser D.P."/>
            <person name="Richardson P.M."/>
            <person name="Southam G."/>
            <person name="Wanger G."/>
            <person name="Pratt L.M."/>
            <person name="Andersen G.L."/>
            <person name="Hazen T.C."/>
            <person name="Brockman F.J."/>
            <person name="Arkin A.P."/>
            <person name="Onstott T.C."/>
        </authorList>
    </citation>
    <scope>NUCLEOTIDE SEQUENCE [LARGE SCALE GENOMIC DNA]</scope>
    <source>
        <strain evidence="1 2">MP104C</strain>
    </source>
</reference>
<proteinExistence type="predicted"/>
<dbReference type="Pfam" id="PF09986">
    <property type="entry name" value="DUF2225"/>
    <property type="match status" value="1"/>
</dbReference>
<name>B1I130_DESAP</name>
<evidence type="ECO:0008006" key="3">
    <source>
        <dbReference type="Google" id="ProtNLM"/>
    </source>
</evidence>
<dbReference type="HOGENOM" id="CLU_074582_1_0_9"/>